<dbReference type="Proteomes" id="UP001298681">
    <property type="component" value="Unassembled WGS sequence"/>
</dbReference>
<dbReference type="PANTHER" id="PTHR30363">
    <property type="entry name" value="HTH-TYPE TRANSCRIPTIONAL REGULATOR SRLR-RELATED"/>
    <property type="match status" value="1"/>
</dbReference>
<dbReference type="Pfam" id="PF00455">
    <property type="entry name" value="DeoRC"/>
    <property type="match status" value="1"/>
</dbReference>
<dbReference type="PANTHER" id="PTHR30363:SF4">
    <property type="entry name" value="GLYCEROL-3-PHOSPHATE REGULON REPRESSOR"/>
    <property type="match status" value="1"/>
</dbReference>
<name>A0ABS9MIP4_9FIRM</name>
<comment type="function">
    <text evidence="5">Repressor of the lactose catabolism operon. Galactose-6-phosphate is the inducer.</text>
</comment>
<keyword evidence="4" id="KW-0804">Transcription</keyword>
<dbReference type="SMART" id="SM01134">
    <property type="entry name" value="DeoRC"/>
    <property type="match status" value="1"/>
</dbReference>
<keyword evidence="8" id="KW-1185">Reference proteome</keyword>
<dbReference type="SUPFAM" id="SSF100950">
    <property type="entry name" value="NagB/RpiA/CoA transferase-like"/>
    <property type="match status" value="1"/>
</dbReference>
<evidence type="ECO:0000256" key="2">
    <source>
        <dbReference type="ARBA" id="ARBA00022491"/>
    </source>
</evidence>
<comment type="caution">
    <text evidence="7">The sequence shown here is derived from an EMBL/GenBank/DDBJ whole genome shotgun (WGS) entry which is preliminary data.</text>
</comment>
<proteinExistence type="predicted"/>
<keyword evidence="7" id="KW-0238">DNA-binding</keyword>
<reference evidence="7 8" key="1">
    <citation type="submission" date="2022-01" db="EMBL/GenBank/DDBJ databases">
        <title>Collection of gut derived symbiotic bacterial strains cultured from healthy donors.</title>
        <authorList>
            <person name="Lin H."/>
            <person name="Kohout C."/>
            <person name="Waligurski E."/>
            <person name="Pamer E.G."/>
        </authorList>
    </citation>
    <scope>NUCLEOTIDE SEQUENCE [LARGE SCALE GENOMIC DNA]</scope>
    <source>
        <strain evidence="7 8">DFI.7.58</strain>
    </source>
</reference>
<dbReference type="Gene3D" id="1.10.10.10">
    <property type="entry name" value="Winged helix-like DNA-binding domain superfamily/Winged helix DNA-binding domain"/>
    <property type="match status" value="1"/>
</dbReference>
<dbReference type="PROSITE" id="PS51000">
    <property type="entry name" value="HTH_DEOR_2"/>
    <property type="match status" value="1"/>
</dbReference>
<dbReference type="SMART" id="SM00420">
    <property type="entry name" value="HTH_DEOR"/>
    <property type="match status" value="1"/>
</dbReference>
<dbReference type="InterPro" id="IPR001034">
    <property type="entry name" value="DeoR_HTH"/>
</dbReference>
<evidence type="ECO:0000256" key="5">
    <source>
        <dbReference type="ARBA" id="ARBA00024937"/>
    </source>
</evidence>
<dbReference type="PRINTS" id="PR00037">
    <property type="entry name" value="HTHLACR"/>
</dbReference>
<keyword evidence="3" id="KW-0805">Transcription regulation</keyword>
<evidence type="ECO:0000259" key="6">
    <source>
        <dbReference type="PROSITE" id="PS51000"/>
    </source>
</evidence>
<dbReference type="EMBL" id="JAKNHQ010000007">
    <property type="protein sequence ID" value="MCG4610678.1"/>
    <property type="molecule type" value="Genomic_DNA"/>
</dbReference>
<protein>
    <recommendedName>
        <fullName evidence="1">Lactose phosphotransferase system repressor</fullName>
    </recommendedName>
</protein>
<evidence type="ECO:0000256" key="3">
    <source>
        <dbReference type="ARBA" id="ARBA00023015"/>
    </source>
</evidence>
<keyword evidence="2" id="KW-0678">Repressor</keyword>
<dbReference type="RefSeq" id="WP_087232505.1">
    <property type="nucleotide sequence ID" value="NZ_JAKNHQ010000007.1"/>
</dbReference>
<evidence type="ECO:0000313" key="8">
    <source>
        <dbReference type="Proteomes" id="UP001298681"/>
    </source>
</evidence>
<accession>A0ABS9MIP4</accession>
<dbReference type="InterPro" id="IPR014036">
    <property type="entry name" value="DeoR-like_C"/>
</dbReference>
<dbReference type="GO" id="GO:0003677">
    <property type="term" value="F:DNA binding"/>
    <property type="evidence" value="ECO:0007669"/>
    <property type="project" value="UniProtKB-KW"/>
</dbReference>
<gene>
    <name evidence="7" type="ORF">L0P57_06995</name>
</gene>
<dbReference type="SUPFAM" id="SSF46785">
    <property type="entry name" value="Winged helix' DNA-binding domain"/>
    <property type="match status" value="1"/>
</dbReference>
<dbReference type="InterPro" id="IPR036390">
    <property type="entry name" value="WH_DNA-bd_sf"/>
</dbReference>
<dbReference type="Gene3D" id="3.40.50.1360">
    <property type="match status" value="1"/>
</dbReference>
<organism evidence="7 8">
    <name type="scientific">Anaeromassilibacillus senegalensis</name>
    <dbReference type="NCBI Taxonomy" id="1673717"/>
    <lineage>
        <taxon>Bacteria</taxon>
        <taxon>Bacillati</taxon>
        <taxon>Bacillota</taxon>
        <taxon>Clostridia</taxon>
        <taxon>Eubacteriales</taxon>
        <taxon>Acutalibacteraceae</taxon>
        <taxon>Anaeromassilibacillus</taxon>
    </lineage>
</organism>
<evidence type="ECO:0000256" key="1">
    <source>
        <dbReference type="ARBA" id="ARBA00021390"/>
    </source>
</evidence>
<dbReference type="InterPro" id="IPR050313">
    <property type="entry name" value="Carb_Metab_HTH_regulators"/>
</dbReference>
<sequence>MTTRQTKILEIVTEHNRIEVAKLAQLLHVSQVTTRKDLDQLEQKGLIKREHGYAVLCSNDDINNRLAYHYDLKRRIAQAAASLVRDGETVMIESGSCCALLADELCTHKRDVTIVTNSAFIAGYVRRLPTAKIILLGGDYQNESQVMVGPVARQCAQNFFVNKLFIGADGFRKENGFTGNDLLRAETVRDMAGQADQVIVLTESSKFSRQGVVTLLPTKQVSIVQTDDAIPLETEVFLMNQGVDVRKVPGEE</sequence>
<evidence type="ECO:0000256" key="4">
    <source>
        <dbReference type="ARBA" id="ARBA00023163"/>
    </source>
</evidence>
<dbReference type="InterPro" id="IPR037171">
    <property type="entry name" value="NagB/RpiA_transferase-like"/>
</dbReference>
<evidence type="ECO:0000313" key="7">
    <source>
        <dbReference type="EMBL" id="MCG4610678.1"/>
    </source>
</evidence>
<dbReference type="Pfam" id="PF08220">
    <property type="entry name" value="HTH_DeoR"/>
    <property type="match status" value="1"/>
</dbReference>
<dbReference type="InterPro" id="IPR036388">
    <property type="entry name" value="WH-like_DNA-bd_sf"/>
</dbReference>
<feature type="domain" description="HTH deoR-type" evidence="6">
    <location>
        <begin position="1"/>
        <end position="56"/>
    </location>
</feature>